<evidence type="ECO:0000313" key="3">
    <source>
        <dbReference type="Proteomes" id="UP001501509"/>
    </source>
</evidence>
<proteinExistence type="predicted"/>
<feature type="region of interest" description="Disordered" evidence="1">
    <location>
        <begin position="1"/>
        <end position="29"/>
    </location>
</feature>
<gene>
    <name evidence="2" type="ORF">GCM10010411_07960</name>
</gene>
<keyword evidence="3" id="KW-1185">Reference proteome</keyword>
<accession>A0ABN3PBS1</accession>
<evidence type="ECO:0000313" key="2">
    <source>
        <dbReference type="EMBL" id="GAA2577820.1"/>
    </source>
</evidence>
<dbReference type="Proteomes" id="UP001501509">
    <property type="component" value="Unassembled WGS sequence"/>
</dbReference>
<protein>
    <submittedName>
        <fullName evidence="2">Uncharacterized protein</fullName>
    </submittedName>
</protein>
<organism evidence="2 3">
    <name type="scientific">Actinomadura fulvescens</name>
    <dbReference type="NCBI Taxonomy" id="46160"/>
    <lineage>
        <taxon>Bacteria</taxon>
        <taxon>Bacillati</taxon>
        <taxon>Actinomycetota</taxon>
        <taxon>Actinomycetes</taxon>
        <taxon>Streptosporangiales</taxon>
        <taxon>Thermomonosporaceae</taxon>
        <taxon>Actinomadura</taxon>
    </lineage>
</organism>
<comment type="caution">
    <text evidence="2">The sequence shown here is derived from an EMBL/GenBank/DDBJ whole genome shotgun (WGS) entry which is preliminary data.</text>
</comment>
<evidence type="ECO:0000256" key="1">
    <source>
        <dbReference type="SAM" id="MobiDB-lite"/>
    </source>
</evidence>
<reference evidence="2 3" key="1">
    <citation type="journal article" date="2019" name="Int. J. Syst. Evol. Microbiol.">
        <title>The Global Catalogue of Microorganisms (GCM) 10K type strain sequencing project: providing services to taxonomists for standard genome sequencing and annotation.</title>
        <authorList>
            <consortium name="The Broad Institute Genomics Platform"/>
            <consortium name="The Broad Institute Genome Sequencing Center for Infectious Disease"/>
            <person name="Wu L."/>
            <person name="Ma J."/>
        </authorList>
    </citation>
    <scope>NUCLEOTIDE SEQUENCE [LARGE SCALE GENOMIC DNA]</scope>
    <source>
        <strain evidence="2 3">JCM 6833</strain>
    </source>
</reference>
<sequence length="54" mass="5902">MRVSHARTLTGHPTQGVRDPRANVSPKRVTTDLTAREFPGLSSVGKAFRESDPL</sequence>
<dbReference type="EMBL" id="BAAATD010000001">
    <property type="protein sequence ID" value="GAA2577820.1"/>
    <property type="molecule type" value="Genomic_DNA"/>
</dbReference>
<name>A0ABN3PBS1_9ACTN</name>